<accession>A0ABV2HA47</accession>
<dbReference type="Proteomes" id="UP001549031">
    <property type="component" value="Unassembled WGS sequence"/>
</dbReference>
<dbReference type="EMBL" id="JBEPLJ010000014">
    <property type="protein sequence ID" value="MET3587374.1"/>
    <property type="molecule type" value="Genomic_DNA"/>
</dbReference>
<organism evidence="2 3">
    <name type="scientific">Pseudorhizobium tarimense</name>
    <dbReference type="NCBI Taxonomy" id="1079109"/>
    <lineage>
        <taxon>Bacteria</taxon>
        <taxon>Pseudomonadati</taxon>
        <taxon>Pseudomonadota</taxon>
        <taxon>Alphaproteobacteria</taxon>
        <taxon>Hyphomicrobiales</taxon>
        <taxon>Rhizobiaceae</taxon>
        <taxon>Rhizobium/Agrobacterium group</taxon>
        <taxon>Pseudorhizobium</taxon>
    </lineage>
</organism>
<comment type="caution">
    <text evidence="2">The sequence shown here is derived from an EMBL/GenBank/DDBJ whole genome shotgun (WGS) entry which is preliminary data.</text>
</comment>
<dbReference type="RefSeq" id="WP_247245326.1">
    <property type="nucleotide sequence ID" value="NZ_JALJRA010000014.1"/>
</dbReference>
<feature type="compositionally biased region" description="Gly residues" evidence="1">
    <location>
        <begin position="93"/>
        <end position="102"/>
    </location>
</feature>
<gene>
    <name evidence="2" type="ORF">ABID21_003499</name>
</gene>
<sequence>MSSNIVHEYLEVADIDMLERVLEHAGYYGPTSHVGASETEEAATFLMRLFRSGTDSESDLIAAIDARGKGPEEGGDTPAQVRMGAVDRWVDEGGQGSAGGWN</sequence>
<evidence type="ECO:0000256" key="1">
    <source>
        <dbReference type="SAM" id="MobiDB-lite"/>
    </source>
</evidence>
<name>A0ABV2HA47_9HYPH</name>
<evidence type="ECO:0000313" key="3">
    <source>
        <dbReference type="Proteomes" id="UP001549031"/>
    </source>
</evidence>
<keyword evidence="3" id="KW-1185">Reference proteome</keyword>
<proteinExistence type="predicted"/>
<feature type="region of interest" description="Disordered" evidence="1">
    <location>
        <begin position="66"/>
        <end position="102"/>
    </location>
</feature>
<evidence type="ECO:0000313" key="2">
    <source>
        <dbReference type="EMBL" id="MET3587374.1"/>
    </source>
</evidence>
<protein>
    <submittedName>
        <fullName evidence="2">Uncharacterized protein</fullName>
    </submittedName>
</protein>
<reference evidence="2 3" key="1">
    <citation type="submission" date="2024-06" db="EMBL/GenBank/DDBJ databases">
        <title>Genomic Encyclopedia of Type Strains, Phase IV (KMG-IV): sequencing the most valuable type-strain genomes for metagenomic binning, comparative biology and taxonomic classification.</title>
        <authorList>
            <person name="Goeker M."/>
        </authorList>
    </citation>
    <scope>NUCLEOTIDE SEQUENCE [LARGE SCALE GENOMIC DNA]</scope>
    <source>
        <strain evidence="2 3">DSM 105042</strain>
    </source>
</reference>